<dbReference type="NCBIfam" id="NF002598">
    <property type="entry name" value="PRK02253.1"/>
    <property type="match status" value="1"/>
</dbReference>
<organism evidence="4 5">
    <name type="scientific">Pyrolobus fumarii (strain DSM 11204 / 1A)</name>
    <dbReference type="NCBI Taxonomy" id="694429"/>
    <lineage>
        <taxon>Archaea</taxon>
        <taxon>Thermoproteota</taxon>
        <taxon>Thermoprotei</taxon>
        <taxon>Desulfurococcales</taxon>
        <taxon>Pyrodictiaceae</taxon>
        <taxon>Pyrolobus</taxon>
    </lineage>
</organism>
<dbReference type="eggNOG" id="arCOG04048">
    <property type="taxonomic scope" value="Archaea"/>
</dbReference>
<accession>G0EHC8</accession>
<dbReference type="SUPFAM" id="SSF51283">
    <property type="entry name" value="dUTPase-like"/>
    <property type="match status" value="1"/>
</dbReference>
<evidence type="ECO:0000256" key="3">
    <source>
        <dbReference type="SAM" id="MobiDB-lite"/>
    </source>
</evidence>
<name>G0EHC8_PYRF1</name>
<dbReference type="GO" id="GO:0008829">
    <property type="term" value="F:dCTP deaminase activity"/>
    <property type="evidence" value="ECO:0007669"/>
    <property type="project" value="InterPro"/>
</dbReference>
<keyword evidence="5" id="KW-1185">Reference proteome</keyword>
<dbReference type="GeneID" id="11139097"/>
<protein>
    <submittedName>
        <fullName evidence="4">dUTP diphosphatase</fullName>
        <ecNumber evidence="4">3.6.1.23</ecNumber>
    </submittedName>
</protein>
<dbReference type="PANTHER" id="PTHR42680:SF1">
    <property type="entry name" value="DEOXYURIDINE 5'-TRIPHOSPHATE NUCLEOTIDOHYDROLASE"/>
    <property type="match status" value="1"/>
</dbReference>
<keyword evidence="2" id="KW-0546">Nucleotide metabolism</keyword>
<dbReference type="EC" id="3.6.1.23" evidence="4"/>
<evidence type="ECO:0000313" key="5">
    <source>
        <dbReference type="Proteomes" id="UP000001037"/>
    </source>
</evidence>
<dbReference type="GO" id="GO:0006229">
    <property type="term" value="P:dUTP biosynthetic process"/>
    <property type="evidence" value="ECO:0007669"/>
    <property type="project" value="InterPro"/>
</dbReference>
<evidence type="ECO:0000313" key="4">
    <source>
        <dbReference type="EMBL" id="AEM38503.1"/>
    </source>
</evidence>
<dbReference type="AlphaFoldDB" id="G0EHC8"/>
<dbReference type="OrthoDB" id="45265at2157"/>
<dbReference type="Proteomes" id="UP000001037">
    <property type="component" value="Chromosome"/>
</dbReference>
<proteinExistence type="predicted"/>
<sequence>MALSPTLLAQILGVPQESLDTSGLKLTLGEVYRYAGPATLTRNTRSLPKLERLEPRDGRYHLEPGAYLVRYSEPVKIPPGFIALAYPRSTLLRMGAVLHTAVWDPGYEGRGVTLLEVHNPHGITIEQGAHIAQLVYIPVIGLTRLYQGAYQHEGINTSPSGQKPDSITREMH</sequence>
<gene>
    <name evidence="4" type="ordered locus">Pyrfu_0634</name>
</gene>
<reference evidence="4 5" key="1">
    <citation type="journal article" date="2011" name="Stand. Genomic Sci.">
        <title>Complete genome sequence of the hyperthermophilic chemolithoautotroph Pyrolobus fumarii type strain (1A).</title>
        <authorList>
            <person name="Anderson I."/>
            <person name="Goker M."/>
            <person name="Nolan M."/>
            <person name="Lucas S."/>
            <person name="Hammon N."/>
            <person name="Deshpande S."/>
            <person name="Cheng J.F."/>
            <person name="Tapia R."/>
            <person name="Han C."/>
            <person name="Goodwin L."/>
            <person name="Pitluck S."/>
            <person name="Huntemann M."/>
            <person name="Liolios K."/>
            <person name="Ivanova N."/>
            <person name="Pagani I."/>
            <person name="Mavromatis K."/>
            <person name="Ovchinikova G."/>
            <person name="Pati A."/>
            <person name="Chen A."/>
            <person name="Palaniappan K."/>
            <person name="Land M."/>
            <person name="Hauser L."/>
            <person name="Brambilla E.M."/>
            <person name="Huber H."/>
            <person name="Yasawong M."/>
            <person name="Rohde M."/>
            <person name="Spring S."/>
            <person name="Abt B."/>
            <person name="Sikorski J."/>
            <person name="Wirth R."/>
            <person name="Detter J.C."/>
            <person name="Woyke T."/>
            <person name="Bristow J."/>
            <person name="Eisen J.A."/>
            <person name="Markowitz V."/>
            <person name="Hugenholtz P."/>
            <person name="Kyrpides N.C."/>
            <person name="Klenk H.P."/>
            <person name="Lapidus A."/>
        </authorList>
    </citation>
    <scope>NUCLEOTIDE SEQUENCE [LARGE SCALE GENOMIC DNA]</scope>
    <source>
        <strain evidence="5">DSM 11204 / 1A</strain>
    </source>
</reference>
<feature type="region of interest" description="Disordered" evidence="3">
    <location>
        <begin position="153"/>
        <end position="172"/>
    </location>
</feature>
<dbReference type="RefSeq" id="WP_014026180.1">
    <property type="nucleotide sequence ID" value="NC_015931.1"/>
</dbReference>
<keyword evidence="1 4" id="KW-0378">Hydrolase</keyword>
<dbReference type="PANTHER" id="PTHR42680">
    <property type="entry name" value="DCTP DEAMINASE"/>
    <property type="match status" value="1"/>
</dbReference>
<feature type="compositionally biased region" description="Polar residues" evidence="3">
    <location>
        <begin position="154"/>
        <end position="165"/>
    </location>
</feature>
<dbReference type="Gene3D" id="2.70.40.10">
    <property type="match status" value="1"/>
</dbReference>
<evidence type="ECO:0000256" key="1">
    <source>
        <dbReference type="ARBA" id="ARBA00022801"/>
    </source>
</evidence>
<dbReference type="InterPro" id="IPR011962">
    <property type="entry name" value="dCTP_deaminase"/>
</dbReference>
<dbReference type="GO" id="GO:0004170">
    <property type="term" value="F:dUTP diphosphatase activity"/>
    <property type="evidence" value="ECO:0007669"/>
    <property type="project" value="UniProtKB-EC"/>
</dbReference>
<dbReference type="CDD" id="cd07557">
    <property type="entry name" value="trimeric_dUTPase"/>
    <property type="match status" value="1"/>
</dbReference>
<dbReference type="HOGENOM" id="CLU_103451_2_0_2"/>
<evidence type="ECO:0000256" key="2">
    <source>
        <dbReference type="ARBA" id="ARBA00023080"/>
    </source>
</evidence>
<dbReference type="EMBL" id="CP002838">
    <property type="protein sequence ID" value="AEM38503.1"/>
    <property type="molecule type" value="Genomic_DNA"/>
</dbReference>
<dbReference type="InterPro" id="IPR036157">
    <property type="entry name" value="dUTPase-like_sf"/>
</dbReference>
<dbReference type="InParanoid" id="G0EHC8"/>
<dbReference type="InterPro" id="IPR033704">
    <property type="entry name" value="dUTPase_trimeric"/>
</dbReference>
<dbReference type="STRING" id="694429.Pyrfu_0634"/>
<dbReference type="KEGG" id="pfm:Pyrfu_0634"/>
<dbReference type="Pfam" id="PF22769">
    <property type="entry name" value="DCD"/>
    <property type="match status" value="1"/>
</dbReference>